<dbReference type="AlphaFoldDB" id="A0A9P5B9M7"/>
<dbReference type="Proteomes" id="UP000737391">
    <property type="component" value="Unassembled WGS sequence"/>
</dbReference>
<proteinExistence type="predicted"/>
<comment type="caution">
    <text evidence="1">The sequence shown here is derived from an EMBL/GenBank/DDBJ whole genome shotgun (WGS) entry which is preliminary data.</text>
</comment>
<evidence type="ECO:0000313" key="1">
    <source>
        <dbReference type="EMBL" id="KAF4497969.1"/>
    </source>
</evidence>
<organism evidence="1 2">
    <name type="scientific">Fusarium agapanthi</name>
    <dbReference type="NCBI Taxonomy" id="1803897"/>
    <lineage>
        <taxon>Eukaryota</taxon>
        <taxon>Fungi</taxon>
        <taxon>Dikarya</taxon>
        <taxon>Ascomycota</taxon>
        <taxon>Pezizomycotina</taxon>
        <taxon>Sordariomycetes</taxon>
        <taxon>Hypocreomycetidae</taxon>
        <taxon>Hypocreales</taxon>
        <taxon>Nectriaceae</taxon>
        <taxon>Fusarium</taxon>
        <taxon>Fusarium fujikuroi species complex</taxon>
    </lineage>
</organism>
<name>A0A9P5B9M7_9HYPO</name>
<reference evidence="1" key="1">
    <citation type="submission" date="2020-01" db="EMBL/GenBank/DDBJ databases">
        <title>Identification and distribution of gene clusters putatively required for synthesis of sphingolipid metabolism inhibitors in phylogenetically diverse species of the filamentous fungus Fusarium.</title>
        <authorList>
            <person name="Kim H.-S."/>
            <person name="Busman M."/>
            <person name="Brown D.W."/>
            <person name="Divon H."/>
            <person name="Uhlig S."/>
            <person name="Proctor R.H."/>
        </authorList>
    </citation>
    <scope>NUCLEOTIDE SEQUENCE</scope>
    <source>
        <strain evidence="1">NRRL 31653</strain>
    </source>
</reference>
<sequence length="82" mass="9286">MRRPIFPKAMLVGSAGNPAVEVFGYDVWLRDNYLTDLSGAMERIPGKISQALLWKTVRLFKGFYVMIQDNIPISKCTILHDA</sequence>
<evidence type="ECO:0000313" key="2">
    <source>
        <dbReference type="Proteomes" id="UP000737391"/>
    </source>
</evidence>
<gene>
    <name evidence="1" type="ORF">FAGAP_5865</name>
</gene>
<accession>A0A9P5B9M7</accession>
<keyword evidence="2" id="KW-1185">Reference proteome</keyword>
<protein>
    <submittedName>
        <fullName evidence="1">Chitinase 3</fullName>
    </submittedName>
</protein>
<dbReference type="OrthoDB" id="73875at2759"/>
<dbReference type="EMBL" id="LUFC02000390">
    <property type="protein sequence ID" value="KAF4497969.1"/>
    <property type="molecule type" value="Genomic_DNA"/>
</dbReference>